<dbReference type="EMBL" id="PJAF01000014">
    <property type="protein sequence ID" value="PKF68660.1"/>
    <property type="molecule type" value="Genomic_DNA"/>
</dbReference>
<name>A0A2N0X7I1_9CORY</name>
<sequence>MRVLSLPPRPRLLAASLLGACALSLASCSAEDSSPAQVEAPVDLKVDPARVLLQDPGQGPHRALRYADRQAEQRVTVEIGSGFDQQVMRADAVRTQAPAATESVGEASALTLPLRASSSATAPDGDSADEREVTTILGQPTAEPARAEDLEGTRDFELGWSGDHSGRVSAVNLAAPAEASDEGRALVEQALMKLLSLPVIFPEEPVGVGAVWSVDSRVTGEATLLQTTTYTLTALDGDDVELAVSVQQRPAQGALTLDSPEEQGAQTLDVMNANTASSGSLRLNLGEPLPRSGEVALTTRVVYGQDDSEVRVVQDSSTRVGFNAAS</sequence>
<feature type="region of interest" description="Disordered" evidence="1">
    <location>
        <begin position="111"/>
        <end position="130"/>
    </location>
</feature>
<evidence type="ECO:0000256" key="1">
    <source>
        <dbReference type="SAM" id="MobiDB-lite"/>
    </source>
</evidence>
<dbReference type="OrthoDB" id="4566419at2"/>
<gene>
    <name evidence="3" type="ORF">CXB45_05920</name>
</gene>
<organism evidence="3 4">
    <name type="scientific">Corynebacterium mastitidis</name>
    <dbReference type="NCBI Taxonomy" id="161890"/>
    <lineage>
        <taxon>Bacteria</taxon>
        <taxon>Bacillati</taxon>
        <taxon>Actinomycetota</taxon>
        <taxon>Actinomycetes</taxon>
        <taxon>Mycobacteriales</taxon>
        <taxon>Corynebacteriaceae</taxon>
        <taxon>Corynebacterium</taxon>
    </lineage>
</organism>
<keyword evidence="2" id="KW-0732">Signal</keyword>
<dbReference type="RefSeq" id="WP_101173627.1">
    <property type="nucleotide sequence ID" value="NZ_JAKRKB010000004.1"/>
</dbReference>
<dbReference type="STRING" id="1121365.GCA_000375365_00211"/>
<accession>A0A2N0X7I1</accession>
<dbReference type="PROSITE" id="PS51257">
    <property type="entry name" value="PROKAR_LIPOPROTEIN"/>
    <property type="match status" value="1"/>
</dbReference>
<feature type="signal peptide" evidence="2">
    <location>
        <begin position="1"/>
        <end position="30"/>
    </location>
</feature>
<evidence type="ECO:0000313" key="3">
    <source>
        <dbReference type="EMBL" id="PKF68660.1"/>
    </source>
</evidence>
<feature type="chain" id="PRO_5039054416" description="Oxidoreductase" evidence="2">
    <location>
        <begin position="31"/>
        <end position="326"/>
    </location>
</feature>
<evidence type="ECO:0008006" key="5">
    <source>
        <dbReference type="Google" id="ProtNLM"/>
    </source>
</evidence>
<comment type="caution">
    <text evidence="3">The sequence shown here is derived from an EMBL/GenBank/DDBJ whole genome shotgun (WGS) entry which is preliminary data.</text>
</comment>
<dbReference type="Proteomes" id="UP000233249">
    <property type="component" value="Unassembled WGS sequence"/>
</dbReference>
<evidence type="ECO:0000256" key="2">
    <source>
        <dbReference type="SAM" id="SignalP"/>
    </source>
</evidence>
<dbReference type="AlphaFoldDB" id="A0A2N0X7I1"/>
<protein>
    <recommendedName>
        <fullName evidence="5">Oxidoreductase</fullName>
    </recommendedName>
</protein>
<evidence type="ECO:0000313" key="4">
    <source>
        <dbReference type="Proteomes" id="UP000233249"/>
    </source>
</evidence>
<reference evidence="3 4" key="1">
    <citation type="submission" date="2017-12" db="EMBL/GenBank/DDBJ databases">
        <title>Corynebacterium mastitidis 16-1433 Genome.</title>
        <authorList>
            <person name="Gulvik C.A."/>
        </authorList>
    </citation>
    <scope>NUCLEOTIDE SEQUENCE [LARGE SCALE GENOMIC DNA]</scope>
    <source>
        <strain evidence="3 4">16-1433</strain>
    </source>
</reference>
<proteinExistence type="predicted"/>